<sequence length="377" mass="41520">MEAVHFGAGNIGRGFIGLLLHQAGYSVTFVDVNDEVIKALKERRSYTVHVASDEQSSYEVNAVNGLNSKTEEKKVFEAIRSADIITTAVGPAALPMIAPIIAKGIKGRTDGKLVNIIACENAIRATSTLRNEVFQYLSDDEKLELEGVVGFADAAVDRIVPSVASEDVLEVTVEPFYEWIVEKSGLIGDHVQLGKAMFVDDLDAYLARKLFTVNTGHAVAAYAGYRAGKKSVLDALADRRIEAHVRGALKETSNLLVNDYGFEAGMQAMYMEKIIERYKNPYLQDTVSRVGRGPIRKLGANERLVKPAKALCEKGENPEYLIGTIINVLHFHAENDAESEKMKNMINDKGMYETFRSISGLDEKHPLAIAVKERLQD</sequence>
<dbReference type="Pfam" id="PF08125">
    <property type="entry name" value="Mannitol_dh_C"/>
    <property type="match status" value="1"/>
</dbReference>
<evidence type="ECO:0000313" key="10">
    <source>
        <dbReference type="EMBL" id="SDI91051.1"/>
    </source>
</evidence>
<dbReference type="InterPro" id="IPR036291">
    <property type="entry name" value="NAD(P)-bd_dom_sf"/>
</dbReference>
<evidence type="ECO:0000256" key="4">
    <source>
        <dbReference type="ARBA" id="ARBA00023002"/>
    </source>
</evidence>
<evidence type="ECO:0000256" key="7">
    <source>
        <dbReference type="HAMAP-Rule" id="MF_00196"/>
    </source>
</evidence>
<keyword evidence="11" id="KW-1185">Reference proteome</keyword>
<evidence type="ECO:0000256" key="5">
    <source>
        <dbReference type="ARBA" id="ARBA00023027"/>
    </source>
</evidence>
<dbReference type="NCBIfam" id="NF002646">
    <property type="entry name" value="PRK02318.1-2"/>
    <property type="match status" value="1"/>
</dbReference>
<keyword evidence="4 7" id="KW-0560">Oxidoreductase</keyword>
<dbReference type="PRINTS" id="PR00084">
    <property type="entry name" value="MTLDHDRGNASE"/>
</dbReference>
<evidence type="ECO:0000256" key="3">
    <source>
        <dbReference type="ARBA" id="ARBA00016219"/>
    </source>
</evidence>
<dbReference type="PANTHER" id="PTHR30524:SF0">
    <property type="entry name" value="ALTRONATE OXIDOREDUCTASE-RELATED"/>
    <property type="match status" value="1"/>
</dbReference>
<evidence type="ECO:0000256" key="6">
    <source>
        <dbReference type="ARBA" id="ARBA00048615"/>
    </source>
</evidence>
<dbReference type="GO" id="GO:0019592">
    <property type="term" value="P:mannitol catabolic process"/>
    <property type="evidence" value="ECO:0007669"/>
    <property type="project" value="TreeGrafter"/>
</dbReference>
<feature type="domain" description="Mannitol dehydrogenase C-terminal" evidence="9">
    <location>
        <begin position="201"/>
        <end position="357"/>
    </location>
</feature>
<dbReference type="SUPFAM" id="SSF48179">
    <property type="entry name" value="6-phosphogluconate dehydrogenase C-terminal domain-like"/>
    <property type="match status" value="1"/>
</dbReference>
<dbReference type="InterPro" id="IPR008927">
    <property type="entry name" value="6-PGluconate_DH-like_C_sf"/>
</dbReference>
<dbReference type="Gene3D" id="3.40.50.720">
    <property type="entry name" value="NAD(P)-binding Rossmann-like Domain"/>
    <property type="match status" value="1"/>
</dbReference>
<dbReference type="HAMAP" id="MF_00196">
    <property type="entry name" value="Mannitol_dehydrog"/>
    <property type="match status" value="1"/>
</dbReference>
<dbReference type="Proteomes" id="UP000198853">
    <property type="component" value="Unassembled WGS sequence"/>
</dbReference>
<proteinExistence type="inferred from homology"/>
<comment type="similarity">
    <text evidence="1 7">Belongs to the mannitol dehydrogenase family.</text>
</comment>
<feature type="binding site" evidence="7">
    <location>
        <begin position="3"/>
        <end position="14"/>
    </location>
    <ligand>
        <name>NAD(+)</name>
        <dbReference type="ChEBI" id="CHEBI:57540"/>
    </ligand>
</feature>
<protein>
    <recommendedName>
        <fullName evidence="3 7">Mannitol-1-phosphate 5-dehydrogenase</fullName>
        <ecNumber evidence="2 7">1.1.1.17</ecNumber>
    </recommendedName>
</protein>
<dbReference type="AlphaFoldDB" id="A0A1G8PER2"/>
<evidence type="ECO:0000259" key="9">
    <source>
        <dbReference type="Pfam" id="PF08125"/>
    </source>
</evidence>
<accession>A0A1G8PER2</accession>
<feature type="domain" description="Mannitol dehydrogenase N-terminal" evidence="8">
    <location>
        <begin position="1"/>
        <end position="192"/>
    </location>
</feature>
<dbReference type="InterPro" id="IPR013131">
    <property type="entry name" value="Mannitol_DH_N"/>
</dbReference>
<dbReference type="InterPro" id="IPR000669">
    <property type="entry name" value="Mannitol_DH"/>
</dbReference>
<dbReference type="GO" id="GO:0008926">
    <property type="term" value="F:mannitol-1-phosphate 5-dehydrogenase activity"/>
    <property type="evidence" value="ECO:0007669"/>
    <property type="project" value="UniProtKB-UniRule"/>
</dbReference>
<evidence type="ECO:0000256" key="2">
    <source>
        <dbReference type="ARBA" id="ARBA00012939"/>
    </source>
</evidence>
<gene>
    <name evidence="7" type="primary">mtlD</name>
    <name evidence="10" type="ORF">SAMN04488123_108105</name>
</gene>
<dbReference type="InterPro" id="IPR013118">
    <property type="entry name" value="Mannitol_DH_C"/>
</dbReference>
<evidence type="ECO:0000313" key="11">
    <source>
        <dbReference type="Proteomes" id="UP000198853"/>
    </source>
</evidence>
<evidence type="ECO:0000256" key="1">
    <source>
        <dbReference type="ARBA" id="ARBA00006541"/>
    </source>
</evidence>
<dbReference type="InterPro" id="IPR023027">
    <property type="entry name" value="Mannitol_DH_CS"/>
</dbReference>
<dbReference type="Gene3D" id="1.10.1040.10">
    <property type="entry name" value="N-(1-d-carboxylethyl)-l-norvaline Dehydrogenase, domain 2"/>
    <property type="match status" value="1"/>
</dbReference>
<comment type="catalytic activity">
    <reaction evidence="6 7">
        <text>D-mannitol 1-phosphate + NAD(+) = beta-D-fructose 6-phosphate + NADH + H(+)</text>
        <dbReference type="Rhea" id="RHEA:19661"/>
        <dbReference type="ChEBI" id="CHEBI:15378"/>
        <dbReference type="ChEBI" id="CHEBI:57540"/>
        <dbReference type="ChEBI" id="CHEBI:57634"/>
        <dbReference type="ChEBI" id="CHEBI:57945"/>
        <dbReference type="ChEBI" id="CHEBI:61381"/>
        <dbReference type="EC" id="1.1.1.17"/>
    </reaction>
</comment>
<evidence type="ECO:0000259" key="8">
    <source>
        <dbReference type="Pfam" id="PF01232"/>
    </source>
</evidence>
<dbReference type="NCBIfam" id="NF002647">
    <property type="entry name" value="PRK02318.1-3"/>
    <property type="match status" value="1"/>
</dbReference>
<dbReference type="PANTHER" id="PTHR30524">
    <property type="entry name" value="MANNITOL-1-PHOSPHATE 5-DEHYDROGENASE"/>
    <property type="match status" value="1"/>
</dbReference>
<keyword evidence="5 7" id="KW-0520">NAD</keyword>
<dbReference type="InterPro" id="IPR023028">
    <property type="entry name" value="Mannitol_1_phos_5_DH"/>
</dbReference>
<dbReference type="Pfam" id="PF01232">
    <property type="entry name" value="Mannitol_dh"/>
    <property type="match status" value="1"/>
</dbReference>
<reference evidence="10 11" key="1">
    <citation type="submission" date="2016-10" db="EMBL/GenBank/DDBJ databases">
        <authorList>
            <person name="de Groot N.N."/>
        </authorList>
    </citation>
    <scope>NUCLEOTIDE SEQUENCE [LARGE SCALE GENOMIC DNA]</scope>
    <source>
        <strain evidence="10 11">DSM 21771</strain>
    </source>
</reference>
<dbReference type="EC" id="1.1.1.17" evidence="2 7"/>
<dbReference type="EMBL" id="FNEN01000008">
    <property type="protein sequence ID" value="SDI91051.1"/>
    <property type="molecule type" value="Genomic_DNA"/>
</dbReference>
<dbReference type="InterPro" id="IPR013328">
    <property type="entry name" value="6PGD_dom2"/>
</dbReference>
<dbReference type="GO" id="GO:0005829">
    <property type="term" value="C:cytosol"/>
    <property type="evidence" value="ECO:0007669"/>
    <property type="project" value="TreeGrafter"/>
</dbReference>
<dbReference type="SUPFAM" id="SSF51735">
    <property type="entry name" value="NAD(P)-binding Rossmann-fold domains"/>
    <property type="match status" value="1"/>
</dbReference>
<dbReference type="NCBIfam" id="NF002652">
    <property type="entry name" value="PRK02318.2-5"/>
    <property type="match status" value="1"/>
</dbReference>
<dbReference type="PROSITE" id="PS00974">
    <property type="entry name" value="MANNITOL_DHGENASE"/>
    <property type="match status" value="1"/>
</dbReference>
<dbReference type="RefSeq" id="WP_090398710.1">
    <property type="nucleotide sequence ID" value="NZ_FNEN01000008.1"/>
</dbReference>
<name>A0A1G8PER2_9BACI</name>
<organism evidence="10 11">
    <name type="scientific">Natribacillus halophilus</name>
    <dbReference type="NCBI Taxonomy" id="549003"/>
    <lineage>
        <taxon>Bacteria</taxon>
        <taxon>Bacillati</taxon>
        <taxon>Bacillota</taxon>
        <taxon>Bacilli</taxon>
        <taxon>Bacillales</taxon>
        <taxon>Bacillaceae</taxon>
        <taxon>Natribacillus</taxon>
    </lineage>
</organism>
<dbReference type="OrthoDB" id="271711at2"/>